<keyword evidence="8" id="KW-1278">Translocase</keyword>
<dbReference type="GO" id="GO:0019829">
    <property type="term" value="F:ATPase-coupled monoatomic cation transmembrane transporter activity"/>
    <property type="evidence" value="ECO:0007669"/>
    <property type="project" value="InterPro"/>
</dbReference>
<dbReference type="InterPro" id="IPR016185">
    <property type="entry name" value="PreATP-grasp_dom_sf"/>
</dbReference>
<evidence type="ECO:0000256" key="7">
    <source>
        <dbReference type="ARBA" id="ARBA00022840"/>
    </source>
</evidence>
<dbReference type="NCBIfam" id="TIGR01494">
    <property type="entry name" value="ATPase_P-type"/>
    <property type="match status" value="2"/>
</dbReference>
<dbReference type="Gene3D" id="3.30.70.100">
    <property type="match status" value="1"/>
</dbReference>
<dbReference type="InterPro" id="IPR017969">
    <property type="entry name" value="Heavy-metal-associated_CS"/>
</dbReference>
<evidence type="ECO:0000313" key="17">
    <source>
        <dbReference type="EMBL" id="KAF3812118.1"/>
    </source>
</evidence>
<feature type="transmembrane region" description="Helical" evidence="13">
    <location>
        <begin position="1005"/>
        <end position="1026"/>
    </location>
</feature>
<dbReference type="FunFam" id="3.30.70.100:FF:000001">
    <property type="entry name" value="ATPase copper transporting beta"/>
    <property type="match status" value="1"/>
</dbReference>
<evidence type="ECO:0000256" key="10">
    <source>
        <dbReference type="ARBA" id="ARBA00023136"/>
    </source>
</evidence>
<keyword evidence="4 13" id="KW-0812">Transmembrane</keyword>
<dbReference type="InterPro" id="IPR059000">
    <property type="entry name" value="ATPase_P-type_domA"/>
</dbReference>
<keyword evidence="3" id="KW-0436">Ligase</keyword>
<dbReference type="PRINTS" id="PR00119">
    <property type="entry name" value="CATATPASE"/>
</dbReference>
<sequence>MTNINKPPLFEATIPFTPDGQSKIRKLLIANRGEIACRIISTCRKLGVRTVAVYTQEDVLSQHVADAHESICIGSIEHDTKNPFLNIDLLLKTAREADADAVHPGYGYLSENADFADRVRAAGLTFVGPTGQTISTLGDKRTSKEYLRTHAPEVPLIPGFSGSSQNVEDLQDAAARIGFPVMLKASAGGGGKGMRVVREASQLQSELERAQSEAQRSFGSSDCILERFIESSKHVEIQIVGDQHGNVVSLFERDCSIQRRNQKVIEETPCQFLDEQTKKSMSDTAVKIGKLLGYEGAGTVEFVVDTATKTFYFLEVNTRLQVEHPITEEVVGVDLVSLQLFVAAAGRLADVPELSDLTQTGHAIECRLCAEDPNREFMPSHDTVALWKPANPHRGASSVVRYETAMQSGASISIYFDSMICKIAVWAPTRALAIDILAKELANTACVGIKTNQLFLQSCLLHPGFKDTAYQTSFIPTHLDELLRNPYHPELPKYMSAISGLLFDALKKRSRSQCVRRRPFGGVRRGFHNQKFDPFHQACEIISMRDSKASESVISCEACLRQPCDGLEGDSYSVQLHKISLDDPVGQDPSISSPAQRLTSKYTILSQAFRSGDAWKWPSFKIEDVTLKPAHQTGGSSSRACTEALPETEGGHARTTPVKSCNSNAIILSLSGMSCAACSSTIERAILVFDGVKDVRVSLHLQQATVVGTNSTLDLDGILQAVRDLGYGAEPGPRSPKEIMGLLESRRESKMLWTSFANVGKNAAVIQLIEMASYQSRGTSALETIILWALQVAALVVAVSCQWRHVSWIHADGWRWIKGASPTMNTLVALAVFLGISFSCIDLLIQGPRAATMYFATSTGLTLTAVGGRYLECLSRRQVSKDLIKIYKPLTDIEFVRLSPSGENVPSTYLQPSDEIFVEPFSTIPCDCYITSGSSLVNQSILTGESLPVRRDVGDIIMGGTRNLHGRLVCVVKNEKGQSLYSKLLQSVADSSATKSDSDALLDDIIKYFVTAVIFFAIVLPILEVFRLNLLCPNYQHIRFAVARSMTILMSACPCALGVAIPSAVATAVYSAQKRGLLITGGASTIQKLVKVNSVIFDKTGTLTGDNLTVSDFLPSPQWACRENTLRTLICAAEVNDVTGHPVGKNIFSSGVKSLGEDWLRFQAHGETRDICSSAGQGVSGNVRIAKDEWHHVIVGSSQYLRGAGIKDLPDHGKAVGSGKIEVHVGVDGCYAGKILVSDTVKTEAQSTVAALISSGYKCSLLTGDMADEAHRVAGHVGMPVLASQASPTDKLAFIDASKKNGNAVAMVGDGLNDAPSLAAADVGFAVYHNNALATTGASVMILNSRIDLVCLAFKIAELTKQQIALNLRWTAAYNLLAFGMAVGWIKPFGFVMTPSLAAAMMSTSSIFITAQSFRLRTKLDNLP</sequence>
<dbReference type="GO" id="GO:0016874">
    <property type="term" value="F:ligase activity"/>
    <property type="evidence" value="ECO:0007669"/>
    <property type="project" value="UniProtKB-KW"/>
</dbReference>
<comment type="cofactor">
    <cofactor evidence="1">
        <name>biotin</name>
        <dbReference type="ChEBI" id="CHEBI:57586"/>
    </cofactor>
</comment>
<dbReference type="SMART" id="SM00878">
    <property type="entry name" value="Biotin_carb_C"/>
    <property type="match status" value="1"/>
</dbReference>
<proteinExistence type="inferred from homology"/>
<dbReference type="SUPFAM" id="SSF51246">
    <property type="entry name" value="Rudiment single hybrid motif"/>
    <property type="match status" value="1"/>
</dbReference>
<dbReference type="GO" id="GO:0046872">
    <property type="term" value="F:metal ion binding"/>
    <property type="evidence" value="ECO:0007669"/>
    <property type="project" value="UniProtKB-KW"/>
</dbReference>
<keyword evidence="7 12" id="KW-0067">ATP-binding</keyword>
<dbReference type="InterPro" id="IPR011761">
    <property type="entry name" value="ATP-grasp"/>
</dbReference>
<dbReference type="InterPro" id="IPR001757">
    <property type="entry name" value="P_typ_ATPase"/>
</dbReference>
<dbReference type="InterPro" id="IPR011764">
    <property type="entry name" value="Biotin_carboxylation_dom"/>
</dbReference>
<evidence type="ECO:0000256" key="11">
    <source>
        <dbReference type="ARBA" id="ARBA00023267"/>
    </source>
</evidence>
<dbReference type="InterPro" id="IPR005479">
    <property type="entry name" value="CPAse_ATP-bd"/>
</dbReference>
<dbReference type="RefSeq" id="XP_045271277.1">
    <property type="nucleotide sequence ID" value="XM_045409740.1"/>
</dbReference>
<dbReference type="PANTHER" id="PTHR18866:SF127">
    <property type="match status" value="1"/>
</dbReference>
<name>A0A8H4FRQ0_COLGL</name>
<evidence type="ECO:0000256" key="12">
    <source>
        <dbReference type="PROSITE-ProRule" id="PRU00409"/>
    </source>
</evidence>
<dbReference type="SUPFAM" id="SSF56059">
    <property type="entry name" value="Glutathione synthetase ATP-binding domain-like"/>
    <property type="match status" value="1"/>
</dbReference>
<feature type="domain" description="ATP-grasp" evidence="15">
    <location>
        <begin position="144"/>
        <end position="344"/>
    </location>
</feature>
<dbReference type="SUPFAM" id="SSF56784">
    <property type="entry name" value="HAD-like"/>
    <property type="match status" value="1"/>
</dbReference>
<evidence type="ECO:0000256" key="3">
    <source>
        <dbReference type="ARBA" id="ARBA00022598"/>
    </source>
</evidence>
<dbReference type="InterPro" id="IPR023299">
    <property type="entry name" value="ATPase_P-typ_cyto_dom_N"/>
</dbReference>
<organism evidence="17 18">
    <name type="scientific">Colletotrichum gloeosporioides</name>
    <name type="common">Anthracnose fungus</name>
    <name type="synonym">Glomerella cingulata</name>
    <dbReference type="NCBI Taxonomy" id="474922"/>
    <lineage>
        <taxon>Eukaryota</taxon>
        <taxon>Fungi</taxon>
        <taxon>Dikarya</taxon>
        <taxon>Ascomycota</taxon>
        <taxon>Pezizomycotina</taxon>
        <taxon>Sordariomycetes</taxon>
        <taxon>Hypocreomycetidae</taxon>
        <taxon>Glomerellales</taxon>
        <taxon>Glomerellaceae</taxon>
        <taxon>Colletotrichum</taxon>
        <taxon>Colletotrichum gloeosporioides species complex</taxon>
    </lineage>
</organism>
<dbReference type="GO" id="GO:0016020">
    <property type="term" value="C:membrane"/>
    <property type="evidence" value="ECO:0007669"/>
    <property type="project" value="UniProtKB-SubCell"/>
</dbReference>
<evidence type="ECO:0000256" key="13">
    <source>
        <dbReference type="RuleBase" id="RU362081"/>
    </source>
</evidence>
<dbReference type="Gene3D" id="3.40.50.1000">
    <property type="entry name" value="HAD superfamily/HAD-like"/>
    <property type="match status" value="1"/>
</dbReference>
<comment type="caution">
    <text evidence="13">Lacks conserved residue(s) required for the propagation of feature annotation.</text>
</comment>
<dbReference type="Pfam" id="PF00289">
    <property type="entry name" value="Biotin_carb_N"/>
    <property type="match status" value="1"/>
</dbReference>
<dbReference type="PANTHER" id="PTHR18866">
    <property type="entry name" value="CARBOXYLASE:PYRUVATE/ACETYL-COA/PROPIONYL-COA CARBOXYLASE"/>
    <property type="match status" value="1"/>
</dbReference>
<keyword evidence="10 13" id="KW-0472">Membrane</keyword>
<dbReference type="SUPFAM" id="SSF81653">
    <property type="entry name" value="Calcium ATPase, transduction domain A"/>
    <property type="match status" value="1"/>
</dbReference>
<keyword evidence="6 12" id="KW-0547">Nucleotide-binding</keyword>
<evidence type="ECO:0000259" key="15">
    <source>
        <dbReference type="PROSITE" id="PS50975"/>
    </source>
</evidence>
<dbReference type="PROSITE" id="PS00866">
    <property type="entry name" value="CPSASE_1"/>
    <property type="match status" value="1"/>
</dbReference>
<dbReference type="GO" id="GO:0005524">
    <property type="term" value="F:ATP binding"/>
    <property type="evidence" value="ECO:0007669"/>
    <property type="project" value="UniProtKB-UniRule"/>
</dbReference>
<dbReference type="Pfam" id="PF02785">
    <property type="entry name" value="Biotin_carb_C"/>
    <property type="match status" value="1"/>
</dbReference>
<dbReference type="SUPFAM" id="SSF55008">
    <property type="entry name" value="HMA, heavy metal-associated domain"/>
    <property type="match status" value="1"/>
</dbReference>
<dbReference type="GO" id="GO:0016887">
    <property type="term" value="F:ATP hydrolysis activity"/>
    <property type="evidence" value="ECO:0007669"/>
    <property type="project" value="InterPro"/>
</dbReference>
<dbReference type="GeneID" id="69016935"/>
<evidence type="ECO:0000256" key="5">
    <source>
        <dbReference type="ARBA" id="ARBA00022723"/>
    </source>
</evidence>
<evidence type="ECO:0000256" key="6">
    <source>
        <dbReference type="ARBA" id="ARBA00022741"/>
    </source>
</evidence>
<dbReference type="Gene3D" id="3.30.470.20">
    <property type="entry name" value="ATP-grasp fold, B domain"/>
    <property type="match status" value="1"/>
</dbReference>
<evidence type="ECO:0000256" key="9">
    <source>
        <dbReference type="ARBA" id="ARBA00022989"/>
    </source>
</evidence>
<keyword evidence="9 13" id="KW-1133">Transmembrane helix</keyword>
<protein>
    <submittedName>
        <fullName evidence="17">Methylcrotonoyl-CoA carboxylase subunit alpha</fullName>
    </submittedName>
</protein>
<evidence type="ECO:0000256" key="4">
    <source>
        <dbReference type="ARBA" id="ARBA00022692"/>
    </source>
</evidence>
<dbReference type="InterPro" id="IPR018303">
    <property type="entry name" value="ATPase_P-typ_P_site"/>
</dbReference>
<evidence type="ECO:0000313" key="18">
    <source>
        <dbReference type="Proteomes" id="UP000613401"/>
    </source>
</evidence>
<dbReference type="EMBL" id="WVTB01000001">
    <property type="protein sequence ID" value="KAF3812118.1"/>
    <property type="molecule type" value="Genomic_DNA"/>
</dbReference>
<evidence type="ECO:0000256" key="1">
    <source>
        <dbReference type="ARBA" id="ARBA00001953"/>
    </source>
</evidence>
<dbReference type="Pfam" id="PF02786">
    <property type="entry name" value="CPSase_L_D2"/>
    <property type="match status" value="1"/>
</dbReference>
<keyword evidence="5 13" id="KW-0479">Metal-binding</keyword>
<dbReference type="SUPFAM" id="SSF52440">
    <property type="entry name" value="PreATP-grasp domain"/>
    <property type="match status" value="1"/>
</dbReference>
<evidence type="ECO:0000256" key="2">
    <source>
        <dbReference type="ARBA" id="ARBA00004370"/>
    </source>
</evidence>
<comment type="similarity">
    <text evidence="13">Belongs to the cation transport ATPase (P-type) (TC 3.A.3) family. Type IB subfamily.</text>
</comment>
<dbReference type="InterPro" id="IPR005482">
    <property type="entry name" value="Biotin_COase_C"/>
</dbReference>
<evidence type="ECO:0000256" key="8">
    <source>
        <dbReference type="ARBA" id="ARBA00022967"/>
    </source>
</evidence>
<dbReference type="PROSITE" id="PS50979">
    <property type="entry name" value="BC"/>
    <property type="match status" value="1"/>
</dbReference>
<feature type="transmembrane region" description="Helical" evidence="13">
    <location>
        <begin position="1046"/>
        <end position="1070"/>
    </location>
</feature>
<dbReference type="NCBIfam" id="TIGR01525">
    <property type="entry name" value="ATPase-IB_hvy"/>
    <property type="match status" value="1"/>
</dbReference>
<dbReference type="Pfam" id="PF00122">
    <property type="entry name" value="E1-E2_ATPase"/>
    <property type="match status" value="1"/>
</dbReference>
<dbReference type="PROSITE" id="PS01047">
    <property type="entry name" value="HMA_1"/>
    <property type="match status" value="1"/>
</dbReference>
<comment type="subcellular location">
    <subcellularLocation>
        <location evidence="2 13">Membrane</location>
    </subcellularLocation>
</comment>
<dbReference type="InterPro" id="IPR011054">
    <property type="entry name" value="Rudment_hybrid_motif"/>
</dbReference>
<comment type="caution">
    <text evidence="17">The sequence shown here is derived from an EMBL/GenBank/DDBJ whole genome shotgun (WGS) entry which is preliminary data.</text>
</comment>
<dbReference type="InterPro" id="IPR027256">
    <property type="entry name" value="P-typ_ATPase_IB"/>
</dbReference>
<feature type="domain" description="HMA" evidence="14">
    <location>
        <begin position="664"/>
        <end position="730"/>
    </location>
</feature>
<gene>
    <name evidence="17" type="ORF">GCG54_00009802</name>
</gene>
<dbReference type="PROSITE" id="PS00154">
    <property type="entry name" value="ATPASE_E1_E2"/>
    <property type="match status" value="1"/>
</dbReference>
<dbReference type="PROSITE" id="PS50846">
    <property type="entry name" value="HMA_2"/>
    <property type="match status" value="1"/>
</dbReference>
<keyword evidence="18" id="KW-1185">Reference proteome</keyword>
<dbReference type="CDD" id="cd00371">
    <property type="entry name" value="HMA"/>
    <property type="match status" value="1"/>
</dbReference>
<dbReference type="InterPro" id="IPR023214">
    <property type="entry name" value="HAD_sf"/>
</dbReference>
<dbReference type="InterPro" id="IPR006121">
    <property type="entry name" value="HMA_dom"/>
</dbReference>
<dbReference type="InterPro" id="IPR005481">
    <property type="entry name" value="BC-like_N"/>
</dbReference>
<dbReference type="Pfam" id="PF00403">
    <property type="entry name" value="HMA"/>
    <property type="match status" value="1"/>
</dbReference>
<dbReference type="Pfam" id="PF00702">
    <property type="entry name" value="Hydrolase"/>
    <property type="match status" value="1"/>
</dbReference>
<dbReference type="InterPro" id="IPR050856">
    <property type="entry name" value="Biotin_carboxylase_complex"/>
</dbReference>
<dbReference type="InterPro" id="IPR008250">
    <property type="entry name" value="ATPase_P-typ_transduc_dom_A_sf"/>
</dbReference>
<dbReference type="InterPro" id="IPR036412">
    <property type="entry name" value="HAD-like_sf"/>
</dbReference>
<dbReference type="PROSITE" id="PS50975">
    <property type="entry name" value="ATP_GRASP"/>
    <property type="match status" value="1"/>
</dbReference>
<dbReference type="Proteomes" id="UP000613401">
    <property type="component" value="Unassembled WGS sequence"/>
</dbReference>
<dbReference type="InterPro" id="IPR036163">
    <property type="entry name" value="HMA_dom_sf"/>
</dbReference>
<keyword evidence="11" id="KW-0092">Biotin</keyword>
<evidence type="ECO:0000259" key="16">
    <source>
        <dbReference type="PROSITE" id="PS50979"/>
    </source>
</evidence>
<feature type="domain" description="Biotin carboxylation" evidence="16">
    <location>
        <begin position="23"/>
        <end position="480"/>
    </location>
</feature>
<accession>A0A8H4FRQ0</accession>
<reference evidence="17" key="2">
    <citation type="submission" date="2020-03" db="EMBL/GenBank/DDBJ databases">
        <authorList>
            <person name="Fu F.-F."/>
            <person name="Chen J."/>
        </authorList>
    </citation>
    <scope>NUCLEOTIDE SEQUENCE</scope>
    <source>
        <strain evidence="17">Lc1</strain>
    </source>
</reference>
<dbReference type="Gene3D" id="3.40.1110.10">
    <property type="entry name" value="Calcium-transporting ATPase, cytoplasmic domain N"/>
    <property type="match status" value="1"/>
</dbReference>
<feature type="transmembrane region" description="Helical" evidence="13">
    <location>
        <begin position="1392"/>
        <end position="1411"/>
    </location>
</feature>
<dbReference type="PROSITE" id="PS00867">
    <property type="entry name" value="CPSASE_2"/>
    <property type="match status" value="1"/>
</dbReference>
<reference evidence="17" key="1">
    <citation type="journal article" date="2020" name="Phytopathology">
        <title>Genome sequence and comparative analysis of Colletotrichum gloeosporioides isolated from Liriodendron leaves.</title>
        <authorList>
            <person name="Fu F.F."/>
            <person name="Hao Z."/>
            <person name="Wang P."/>
            <person name="Lu Y."/>
            <person name="Xue L.J."/>
            <person name="Wei G."/>
            <person name="Tian Y."/>
            <person name="Baishi H."/>
            <person name="Xu H."/>
            <person name="Shi J."/>
            <person name="Cheng T."/>
            <person name="Wang G."/>
            <person name="Yi Y."/>
            <person name="Chen J."/>
        </authorList>
    </citation>
    <scope>NUCLEOTIDE SEQUENCE</scope>
    <source>
        <strain evidence="17">Lc1</strain>
    </source>
</reference>
<dbReference type="Gene3D" id="2.70.150.10">
    <property type="entry name" value="Calcium-transporting ATPase, cytoplasmic transduction domain A"/>
    <property type="match status" value="1"/>
</dbReference>
<dbReference type="FunFam" id="3.30.1490.20:FF:000003">
    <property type="entry name" value="acetyl-CoA carboxylase isoform X1"/>
    <property type="match status" value="1"/>
</dbReference>
<evidence type="ECO:0000259" key="14">
    <source>
        <dbReference type="PROSITE" id="PS50846"/>
    </source>
</evidence>